<reference evidence="1 3" key="1">
    <citation type="submission" date="2014-01" db="EMBL/GenBank/DDBJ databases">
        <authorList>
            <consortium name="DOE Joint Genome Institute"/>
            <person name="Anderson I."/>
            <person name="Huntemann M."/>
            <person name="Han J."/>
            <person name="Chen A."/>
            <person name="Kyrpides N."/>
            <person name="Mavromatis K."/>
            <person name="Markowitz V."/>
            <person name="Palaniappan K."/>
            <person name="Ivanova N."/>
            <person name="Schaumberg A."/>
            <person name="Pati A."/>
            <person name="Liolios K."/>
            <person name="Nordberg H.P."/>
            <person name="Cantor M.N."/>
            <person name="Hua S.X."/>
            <person name="Woyke T."/>
        </authorList>
    </citation>
    <scope>NUCLEOTIDE SEQUENCE [LARGE SCALE GENOMIC DNA]</scope>
    <source>
        <strain evidence="1 3">XH-48</strain>
    </source>
</reference>
<dbReference type="Proteomes" id="UP000019024">
    <property type="component" value="Chromosome"/>
</dbReference>
<evidence type="ECO:0000313" key="1">
    <source>
        <dbReference type="EMBL" id="AHG00925.1"/>
    </source>
</evidence>
<gene>
    <name evidence="1" type="ORF">HALLA_11835</name>
    <name evidence="2" type="ORF">HALLA_12135</name>
</gene>
<dbReference type="AlphaFoldDB" id="W0JUK5"/>
<name>W0JUK5_9EURY</name>
<evidence type="ECO:0000313" key="2">
    <source>
        <dbReference type="EMBL" id="AHG00974.1"/>
    </source>
</evidence>
<protein>
    <submittedName>
        <fullName evidence="1">Uncharacterized protein</fullName>
    </submittedName>
</protein>
<proteinExistence type="predicted"/>
<accession>W0JUK5</accession>
<dbReference type="EMBL" id="CP007055">
    <property type="protein sequence ID" value="AHG00974.1"/>
    <property type="molecule type" value="Genomic_DNA"/>
</dbReference>
<dbReference type="HOGENOM" id="CLU_3227707_0_0_2"/>
<organism evidence="1 3">
    <name type="scientific">Halostagnicola larsenii XH-48</name>
    <dbReference type="NCBI Taxonomy" id="797299"/>
    <lineage>
        <taxon>Archaea</taxon>
        <taxon>Methanobacteriati</taxon>
        <taxon>Methanobacteriota</taxon>
        <taxon>Stenosarchaea group</taxon>
        <taxon>Halobacteria</taxon>
        <taxon>Halobacteriales</taxon>
        <taxon>Natrialbaceae</taxon>
        <taxon>Halostagnicola</taxon>
    </lineage>
</organism>
<dbReference type="STRING" id="797299.HALLA_11835"/>
<dbReference type="KEGG" id="hlr:HALLA_12135"/>
<sequence>MALACDLTNSWPSEAREKSLMDRVLAAKLKSRLYNEEAKRFET</sequence>
<dbReference type="KEGG" id="hlr:HALLA_11835"/>
<dbReference type="EMBL" id="CP007055">
    <property type="protein sequence ID" value="AHG00925.1"/>
    <property type="molecule type" value="Genomic_DNA"/>
</dbReference>
<dbReference type="GeneID" id="79942094"/>
<keyword evidence="3" id="KW-1185">Reference proteome</keyword>
<evidence type="ECO:0000313" key="3">
    <source>
        <dbReference type="Proteomes" id="UP000019024"/>
    </source>
</evidence>
<dbReference type="RefSeq" id="WP_277921477.1">
    <property type="nucleotide sequence ID" value="NZ_CP007055.1"/>
</dbReference>